<dbReference type="InterPro" id="IPR044609">
    <property type="entry name" value="FKBP2/11"/>
</dbReference>
<evidence type="ECO:0000313" key="8">
    <source>
        <dbReference type="Proteomes" id="UP000318017"/>
    </source>
</evidence>
<dbReference type="Pfam" id="PF00254">
    <property type="entry name" value="FKBP_C"/>
    <property type="match status" value="1"/>
</dbReference>
<comment type="catalytic activity">
    <reaction evidence="1 4 5">
        <text>[protein]-peptidylproline (omega=180) = [protein]-peptidylproline (omega=0)</text>
        <dbReference type="Rhea" id="RHEA:16237"/>
        <dbReference type="Rhea" id="RHEA-COMP:10747"/>
        <dbReference type="Rhea" id="RHEA-COMP:10748"/>
        <dbReference type="ChEBI" id="CHEBI:83833"/>
        <dbReference type="ChEBI" id="CHEBI:83834"/>
        <dbReference type="EC" id="5.2.1.8"/>
    </reaction>
</comment>
<dbReference type="Gene3D" id="3.10.50.40">
    <property type="match status" value="1"/>
</dbReference>
<sequence length="107" mass="11872">MVQFNYECRLNGGDRVADSSEYGPYQYRLGCRESAPGVEFGLMGMRAGGVRGVRVPPHLTYVDRQINPELPPNAVLRYTLELVAIVQPPWDSGMRQRLDCSGIVISG</sequence>
<dbReference type="PANTHER" id="PTHR45779:SF7">
    <property type="entry name" value="PEPTIDYLPROLYL ISOMERASE"/>
    <property type="match status" value="1"/>
</dbReference>
<gene>
    <name evidence="7" type="primary">fkbP</name>
    <name evidence="7" type="ORF">Q31a_21690</name>
</gene>
<evidence type="ECO:0000259" key="6">
    <source>
        <dbReference type="PROSITE" id="PS50059"/>
    </source>
</evidence>
<keyword evidence="2 4" id="KW-0697">Rotamase</keyword>
<dbReference type="EMBL" id="CP036298">
    <property type="protein sequence ID" value="QDV23862.1"/>
    <property type="molecule type" value="Genomic_DNA"/>
</dbReference>
<evidence type="ECO:0000256" key="2">
    <source>
        <dbReference type="ARBA" id="ARBA00023110"/>
    </source>
</evidence>
<name>A0A518G5K2_9BACT</name>
<evidence type="ECO:0000313" key="7">
    <source>
        <dbReference type="EMBL" id="QDV23862.1"/>
    </source>
</evidence>
<accession>A0A518G5K2</accession>
<organism evidence="7 8">
    <name type="scientific">Aureliella helgolandensis</name>
    <dbReference type="NCBI Taxonomy" id="2527968"/>
    <lineage>
        <taxon>Bacteria</taxon>
        <taxon>Pseudomonadati</taxon>
        <taxon>Planctomycetota</taxon>
        <taxon>Planctomycetia</taxon>
        <taxon>Pirellulales</taxon>
        <taxon>Pirellulaceae</taxon>
        <taxon>Aureliella</taxon>
    </lineage>
</organism>
<dbReference type="InterPro" id="IPR001179">
    <property type="entry name" value="PPIase_FKBP_dom"/>
</dbReference>
<evidence type="ECO:0000256" key="1">
    <source>
        <dbReference type="ARBA" id="ARBA00000971"/>
    </source>
</evidence>
<comment type="similarity">
    <text evidence="5">Belongs to the FKBP-type PPIase family.</text>
</comment>
<dbReference type="KEGG" id="ahel:Q31a_21690"/>
<dbReference type="SUPFAM" id="SSF54534">
    <property type="entry name" value="FKBP-like"/>
    <property type="match status" value="1"/>
</dbReference>
<evidence type="ECO:0000256" key="4">
    <source>
        <dbReference type="PROSITE-ProRule" id="PRU00277"/>
    </source>
</evidence>
<protein>
    <recommendedName>
        <fullName evidence="5">Peptidyl-prolyl cis-trans isomerase</fullName>
        <ecNumber evidence="5">5.2.1.8</ecNumber>
    </recommendedName>
</protein>
<evidence type="ECO:0000256" key="5">
    <source>
        <dbReference type="RuleBase" id="RU003915"/>
    </source>
</evidence>
<dbReference type="GO" id="GO:0003755">
    <property type="term" value="F:peptidyl-prolyl cis-trans isomerase activity"/>
    <property type="evidence" value="ECO:0007669"/>
    <property type="project" value="UniProtKB-UniRule"/>
</dbReference>
<dbReference type="PANTHER" id="PTHR45779">
    <property type="entry name" value="PEPTIDYLPROLYL ISOMERASE"/>
    <property type="match status" value="1"/>
</dbReference>
<keyword evidence="8" id="KW-1185">Reference proteome</keyword>
<keyword evidence="3 4" id="KW-0413">Isomerase</keyword>
<evidence type="ECO:0000256" key="3">
    <source>
        <dbReference type="ARBA" id="ARBA00023235"/>
    </source>
</evidence>
<proteinExistence type="inferred from homology"/>
<dbReference type="EC" id="5.2.1.8" evidence="5"/>
<dbReference type="Proteomes" id="UP000318017">
    <property type="component" value="Chromosome"/>
</dbReference>
<dbReference type="AlphaFoldDB" id="A0A518G5K2"/>
<dbReference type="PROSITE" id="PS50059">
    <property type="entry name" value="FKBP_PPIASE"/>
    <property type="match status" value="1"/>
</dbReference>
<reference evidence="7 8" key="1">
    <citation type="submission" date="2019-02" db="EMBL/GenBank/DDBJ databases">
        <title>Deep-cultivation of Planctomycetes and their phenomic and genomic characterization uncovers novel biology.</title>
        <authorList>
            <person name="Wiegand S."/>
            <person name="Jogler M."/>
            <person name="Boedeker C."/>
            <person name="Pinto D."/>
            <person name="Vollmers J."/>
            <person name="Rivas-Marin E."/>
            <person name="Kohn T."/>
            <person name="Peeters S.H."/>
            <person name="Heuer A."/>
            <person name="Rast P."/>
            <person name="Oberbeckmann S."/>
            <person name="Bunk B."/>
            <person name="Jeske O."/>
            <person name="Meyerdierks A."/>
            <person name="Storesund J.E."/>
            <person name="Kallscheuer N."/>
            <person name="Luecker S."/>
            <person name="Lage O.M."/>
            <person name="Pohl T."/>
            <person name="Merkel B.J."/>
            <person name="Hornburger P."/>
            <person name="Mueller R.-W."/>
            <person name="Bruemmer F."/>
            <person name="Labrenz M."/>
            <person name="Spormann A.M."/>
            <person name="Op den Camp H."/>
            <person name="Overmann J."/>
            <person name="Amann R."/>
            <person name="Jetten M.S.M."/>
            <person name="Mascher T."/>
            <person name="Medema M.H."/>
            <person name="Devos D.P."/>
            <person name="Kaster A.-K."/>
            <person name="Ovreas L."/>
            <person name="Rohde M."/>
            <person name="Galperin M.Y."/>
            <person name="Jogler C."/>
        </authorList>
    </citation>
    <scope>NUCLEOTIDE SEQUENCE [LARGE SCALE GENOMIC DNA]</scope>
    <source>
        <strain evidence="7 8">Q31a</strain>
    </source>
</reference>
<dbReference type="InterPro" id="IPR046357">
    <property type="entry name" value="PPIase_dom_sf"/>
</dbReference>
<feature type="domain" description="PPIase FKBP-type" evidence="6">
    <location>
        <begin position="1"/>
        <end position="86"/>
    </location>
</feature>